<keyword evidence="3" id="KW-1185">Reference proteome</keyword>
<comment type="caution">
    <text evidence="2">The sequence shown here is derived from an EMBL/GenBank/DDBJ whole genome shotgun (WGS) entry which is preliminary data.</text>
</comment>
<dbReference type="Proteomes" id="UP000048965">
    <property type="component" value="Unassembled WGS sequence"/>
</dbReference>
<dbReference type="OrthoDB" id="4350624at2"/>
<name>A0A0P4RGS8_9ACTN</name>
<evidence type="ECO:0000313" key="3">
    <source>
        <dbReference type="Proteomes" id="UP000048965"/>
    </source>
</evidence>
<dbReference type="EMBL" id="BBNO01000010">
    <property type="protein sequence ID" value="GAO12098.1"/>
    <property type="molecule type" value="Genomic_DNA"/>
</dbReference>
<protein>
    <submittedName>
        <fullName evidence="2">Uncharacterized protein</fullName>
    </submittedName>
</protein>
<dbReference type="RefSeq" id="WP_018088483.1">
    <property type="nucleotide sequence ID" value="NZ_BBNO01000010.1"/>
</dbReference>
<organism evidence="2 3">
    <name type="scientific">Streptomyces lydicamycinicus</name>
    <dbReference type="NCBI Taxonomy" id="1546107"/>
    <lineage>
        <taxon>Bacteria</taxon>
        <taxon>Bacillati</taxon>
        <taxon>Actinomycetota</taxon>
        <taxon>Actinomycetes</taxon>
        <taxon>Kitasatosporales</taxon>
        <taxon>Streptomycetaceae</taxon>
        <taxon>Streptomyces</taxon>
    </lineage>
</organism>
<dbReference type="GeneID" id="301330455"/>
<dbReference type="AlphaFoldDB" id="A0A0P4RGS8"/>
<reference evidence="2 3" key="2">
    <citation type="journal article" date="2015" name="Stand. Genomic Sci.">
        <title>Draft genome sequence of marine-derived Streptomyces sp. TP-A0598, a producer of anti-MRSA antibiotic lydicamycins.</title>
        <authorList>
            <person name="Komaki H."/>
            <person name="Ichikawa N."/>
            <person name="Hosoyama A."/>
            <person name="Fujita N."/>
            <person name="Igarashi Y."/>
        </authorList>
    </citation>
    <scope>NUCLEOTIDE SEQUENCE [LARGE SCALE GENOMIC DNA]</scope>
    <source>
        <strain evidence="2 3">NBRC 110027</strain>
    </source>
</reference>
<feature type="chain" id="PRO_5006068763" evidence="1">
    <location>
        <begin position="34"/>
        <end position="158"/>
    </location>
</feature>
<sequence length="158" mass="15422">MKHLRPGRFGFRTALVVAVATAGTLAMAPAAPAVTPGTATLSFNCGFYGSGTGTLTATQNGTAATISLSTSAITSPIAIGANSVASTLTLTKNGSGTTQFSGKANPAIPAGSPVSTGPLSGTVAAGDRLEATSLKVVVFGITATCQATSKQSPGPFVF</sequence>
<reference evidence="3" key="1">
    <citation type="submission" date="2014-09" db="EMBL/GenBank/DDBJ databases">
        <title>Whole genome shotgun sequence of Streptomyces sp. NBRC 110027.</title>
        <authorList>
            <person name="Komaki H."/>
            <person name="Ichikawa N."/>
            <person name="Katano-Makiyama Y."/>
            <person name="Hosoyama A."/>
            <person name="Hashimoto M."/>
            <person name="Uohara A."/>
            <person name="Kitahashi Y."/>
            <person name="Ohji S."/>
            <person name="Kimura A."/>
            <person name="Yamazoe A."/>
            <person name="Igarashi Y."/>
            <person name="Fujita N."/>
        </authorList>
    </citation>
    <scope>NUCLEOTIDE SEQUENCE [LARGE SCALE GENOMIC DNA]</scope>
    <source>
        <strain evidence="3">NBRC 110027</strain>
    </source>
</reference>
<proteinExistence type="predicted"/>
<accession>A0A0P4RGS8</accession>
<evidence type="ECO:0000256" key="1">
    <source>
        <dbReference type="SAM" id="SignalP"/>
    </source>
</evidence>
<keyword evidence="1" id="KW-0732">Signal</keyword>
<evidence type="ECO:0000313" key="2">
    <source>
        <dbReference type="EMBL" id="GAO12098.1"/>
    </source>
</evidence>
<feature type="signal peptide" evidence="1">
    <location>
        <begin position="1"/>
        <end position="33"/>
    </location>
</feature>
<gene>
    <name evidence="2" type="ORF">TPA0598_10_00680</name>
</gene>